<dbReference type="GO" id="GO:0043023">
    <property type="term" value="F:ribosomal large subunit binding"/>
    <property type="evidence" value="ECO:0007669"/>
    <property type="project" value="TreeGrafter"/>
</dbReference>
<dbReference type="Gene3D" id="1.10.132.20">
    <property type="entry name" value="Ribosome-recycling factor"/>
    <property type="match status" value="1"/>
</dbReference>
<accession>A0A1F8EIC9</accession>
<dbReference type="EMBL" id="MGJD01000019">
    <property type="protein sequence ID" value="OGN00584.1"/>
    <property type="molecule type" value="Genomic_DNA"/>
</dbReference>
<dbReference type="GO" id="GO:0006415">
    <property type="term" value="P:translational termination"/>
    <property type="evidence" value="ECO:0007669"/>
    <property type="project" value="UniProtKB-UniRule"/>
</dbReference>
<evidence type="ECO:0000313" key="7">
    <source>
        <dbReference type="Proteomes" id="UP000177117"/>
    </source>
</evidence>
<dbReference type="CDD" id="cd00520">
    <property type="entry name" value="RRF"/>
    <property type="match status" value="1"/>
</dbReference>
<dbReference type="InterPro" id="IPR002661">
    <property type="entry name" value="Ribosome_recyc_fac"/>
</dbReference>
<feature type="coiled-coil region" evidence="4">
    <location>
        <begin position="137"/>
        <end position="178"/>
    </location>
</feature>
<dbReference type="Pfam" id="PF01765">
    <property type="entry name" value="RRF"/>
    <property type="match status" value="1"/>
</dbReference>
<comment type="caution">
    <text evidence="6">The sequence shown here is derived from an EMBL/GenBank/DDBJ whole genome shotgun (WGS) entry which is preliminary data.</text>
</comment>
<gene>
    <name evidence="3" type="primary">frr</name>
    <name evidence="6" type="ORF">A2650_03165</name>
</gene>
<dbReference type="FunFam" id="3.30.1360.40:FF:000001">
    <property type="entry name" value="Ribosome-recycling factor"/>
    <property type="match status" value="1"/>
</dbReference>
<keyword evidence="4" id="KW-0175">Coiled coil</keyword>
<comment type="subcellular location">
    <subcellularLocation>
        <location evidence="3">Cytoplasm</location>
    </subcellularLocation>
</comment>
<dbReference type="SUPFAM" id="SSF55194">
    <property type="entry name" value="Ribosome recycling factor, RRF"/>
    <property type="match status" value="1"/>
</dbReference>
<dbReference type="GO" id="GO:0005737">
    <property type="term" value="C:cytoplasm"/>
    <property type="evidence" value="ECO:0007669"/>
    <property type="project" value="UniProtKB-SubCell"/>
</dbReference>
<comment type="similarity">
    <text evidence="1 3">Belongs to the RRF family.</text>
</comment>
<dbReference type="NCBIfam" id="TIGR00496">
    <property type="entry name" value="frr"/>
    <property type="match status" value="1"/>
</dbReference>
<dbReference type="Proteomes" id="UP000177117">
    <property type="component" value="Unassembled WGS sequence"/>
</dbReference>
<protein>
    <recommendedName>
        <fullName evidence="3">Ribosome-recycling factor</fullName>
        <shortName evidence="3">RRF</shortName>
    </recommendedName>
    <alternativeName>
        <fullName evidence="3">Ribosome-releasing factor</fullName>
    </alternativeName>
</protein>
<dbReference type="PANTHER" id="PTHR20982">
    <property type="entry name" value="RIBOSOME RECYCLING FACTOR"/>
    <property type="match status" value="1"/>
</dbReference>
<comment type="function">
    <text evidence="3">Responsible for the release of ribosomes from messenger RNA at the termination of protein biosynthesis. May increase the efficiency of translation by recycling ribosomes from one round of translation to another.</text>
</comment>
<dbReference type="InterPro" id="IPR023584">
    <property type="entry name" value="Ribosome_recyc_fac_dom"/>
</dbReference>
<dbReference type="AlphaFoldDB" id="A0A1F8EIC9"/>
<evidence type="ECO:0000313" key="6">
    <source>
        <dbReference type="EMBL" id="OGN00584.1"/>
    </source>
</evidence>
<evidence type="ECO:0000256" key="1">
    <source>
        <dbReference type="ARBA" id="ARBA00005912"/>
    </source>
</evidence>
<keyword evidence="3" id="KW-0963">Cytoplasm</keyword>
<name>A0A1F8EIC9_9BACT</name>
<keyword evidence="2 3" id="KW-0648">Protein biosynthesis</keyword>
<evidence type="ECO:0000256" key="2">
    <source>
        <dbReference type="ARBA" id="ARBA00022917"/>
    </source>
</evidence>
<proteinExistence type="inferred from homology"/>
<evidence type="ECO:0000259" key="5">
    <source>
        <dbReference type="Pfam" id="PF01765"/>
    </source>
</evidence>
<feature type="domain" description="Ribosome recycling factor" evidence="5">
    <location>
        <begin position="22"/>
        <end position="184"/>
    </location>
</feature>
<dbReference type="Gene3D" id="3.30.1360.40">
    <property type="match status" value="1"/>
</dbReference>
<evidence type="ECO:0000256" key="3">
    <source>
        <dbReference type="HAMAP-Rule" id="MF_00040"/>
    </source>
</evidence>
<dbReference type="HAMAP" id="MF_00040">
    <property type="entry name" value="RRF"/>
    <property type="match status" value="1"/>
</dbReference>
<dbReference type="InterPro" id="IPR036191">
    <property type="entry name" value="RRF_sf"/>
</dbReference>
<organism evidence="6 7">
    <name type="scientific">Candidatus Yanofskybacteria bacterium RIFCSPHIGHO2_01_FULL_41_53</name>
    <dbReference type="NCBI Taxonomy" id="1802663"/>
    <lineage>
        <taxon>Bacteria</taxon>
        <taxon>Candidatus Yanofskyibacteriota</taxon>
    </lineage>
</organism>
<dbReference type="PANTHER" id="PTHR20982:SF3">
    <property type="entry name" value="MITOCHONDRIAL RIBOSOME RECYCLING FACTOR PSEUDO 1"/>
    <property type="match status" value="1"/>
</dbReference>
<reference evidence="6 7" key="1">
    <citation type="journal article" date="2016" name="Nat. Commun.">
        <title>Thousands of microbial genomes shed light on interconnected biogeochemical processes in an aquifer system.</title>
        <authorList>
            <person name="Anantharaman K."/>
            <person name="Brown C.T."/>
            <person name="Hug L.A."/>
            <person name="Sharon I."/>
            <person name="Castelle C.J."/>
            <person name="Probst A.J."/>
            <person name="Thomas B.C."/>
            <person name="Singh A."/>
            <person name="Wilkins M.J."/>
            <person name="Karaoz U."/>
            <person name="Brodie E.L."/>
            <person name="Williams K.H."/>
            <person name="Hubbard S.S."/>
            <person name="Banfield J.F."/>
        </authorList>
    </citation>
    <scope>NUCLEOTIDE SEQUENCE [LARGE SCALE GENOMIC DNA]</scope>
</reference>
<evidence type="ECO:0000256" key="4">
    <source>
        <dbReference type="SAM" id="Coils"/>
    </source>
</evidence>
<sequence length="185" mass="21352">MDYKTLINQRKGDFDAAFERVKNEVATIRTGRANSAMVEDIQLEYMGSRVKIKELATIMTPEPRTITIQPWDKTTISLIEKAIRDHGSGLSPASDSNGVRVTIPPLMEERRKEMIKLLGQKVEEGRIKIRQIREDILKKVQAEVRAKTAREDDLRKAKDELQKIIDDTNKKFDEMVKKKEQELLM</sequence>